<organism evidence="1 2">
    <name type="scientific">Listeria cossartiae subsp. cayugensis</name>
    <dbReference type="NCBI Taxonomy" id="2713505"/>
    <lineage>
        <taxon>Bacteria</taxon>
        <taxon>Bacillati</taxon>
        <taxon>Bacillota</taxon>
        <taxon>Bacilli</taxon>
        <taxon>Bacillales</taxon>
        <taxon>Listeriaceae</taxon>
        <taxon>Listeria</taxon>
        <taxon>Listeria cossartiae</taxon>
    </lineage>
</organism>
<proteinExistence type="predicted"/>
<evidence type="ECO:0000313" key="2">
    <source>
        <dbReference type="Proteomes" id="UP001252688"/>
    </source>
</evidence>
<keyword evidence="2" id="KW-1185">Reference proteome</keyword>
<comment type="caution">
    <text evidence="1">The sequence shown here is derived from an EMBL/GenBank/DDBJ whole genome shotgun (WGS) entry which is preliminary data.</text>
</comment>
<sequence length="171" mass="19940">MLFYKVVLQQNLNSKPLYEKLNRKDFLIGKKNNSFAIPYSPEEFNRWLNQNNIFVFFMRDSIIQALLTNSKFSIIISVSESLKLKLIDCQFENLELDEILEGEDFSVEVIENILCNADYKLNKVTFRSENNQIIAIKRNGVLELDNLILENEFRVVQAVLDLLNFGPEVVI</sequence>
<protein>
    <submittedName>
        <fullName evidence="1">Uncharacterized protein</fullName>
    </submittedName>
</protein>
<dbReference type="RefSeq" id="WP_311178846.1">
    <property type="nucleotide sequence ID" value="NZ_JASAYY010000003.1"/>
</dbReference>
<reference evidence="1 2" key="1">
    <citation type="submission" date="2023-05" db="EMBL/GenBank/DDBJ databases">
        <title>A Combination of Whole Genome Sequencing and Metagenomics Reveals Diversity of Listeria spp. in Soil Collected from the Nantahala National Forest.</title>
        <authorList>
            <person name="Wang J."/>
            <person name="Schamp C.N."/>
            <person name="Hudson L.K."/>
            <person name="Chaggar H.K."/>
            <person name="Bryan D.W."/>
            <person name="Radosevich M."/>
            <person name="Denes T.G."/>
        </authorList>
    </citation>
    <scope>NUCLEOTIDE SEQUENCE [LARGE SCALE GENOMIC DNA]</scope>
    <source>
        <strain evidence="1 2">UTK S2-0002</strain>
    </source>
</reference>
<name>A0ABU2IQE9_9LIST</name>
<dbReference type="Proteomes" id="UP001252688">
    <property type="component" value="Unassembled WGS sequence"/>
</dbReference>
<gene>
    <name evidence="1" type="ORF">QJV37_10760</name>
</gene>
<evidence type="ECO:0000313" key="1">
    <source>
        <dbReference type="EMBL" id="MDT0114607.1"/>
    </source>
</evidence>
<dbReference type="EMBL" id="JASBAM010000003">
    <property type="protein sequence ID" value="MDT0114607.1"/>
    <property type="molecule type" value="Genomic_DNA"/>
</dbReference>
<accession>A0ABU2IQE9</accession>